<evidence type="ECO:0000313" key="5">
    <source>
        <dbReference type="Proteomes" id="UP001107558"/>
    </source>
</evidence>
<dbReference type="CDD" id="cd02947">
    <property type="entry name" value="TRX_family"/>
    <property type="match status" value="1"/>
</dbReference>
<accession>S6B7X4</accession>
<comment type="similarity">
    <text evidence="1">Belongs to the thioredoxin family.</text>
</comment>
<evidence type="ECO:0000313" key="4">
    <source>
        <dbReference type="EMBL" id="KAG5669608.1"/>
    </source>
</evidence>
<protein>
    <submittedName>
        <fullName evidence="3">Thioredoxin</fullName>
    </submittedName>
</protein>
<dbReference type="Proteomes" id="UP001107558">
    <property type="component" value="Chromosome 4"/>
</dbReference>
<reference evidence="3" key="1">
    <citation type="submission" date="2013-07" db="EMBL/GenBank/DDBJ databases">
        <title>Functional and evolutionary insights for the origin and mechanisms of complete desiccation tolerance from genome of the sleeping chironomid Polypedilum vanderplanki.</title>
        <authorList>
            <person name="Gusev O."/>
            <person name="Suetsugu Y."/>
            <person name="Cornette R."/>
            <person name="Kawashima T."/>
            <person name="Logacheva M."/>
            <person name="Kondrashev A."/>
            <person name="Penin A."/>
            <person name="Hatanaka R."/>
            <person name="Kikuta S."/>
            <person name="Shimura S."/>
            <person name="Katayose Y."/>
            <person name="Matsumoto T."/>
            <person name="Shagimardanova E."/>
            <person name="Alexeev D."/>
            <person name="Govorun V."/>
            <person name="Wisecaver J."/>
            <person name="Mikheyev A."/>
            <person name="Koyanagi R."/>
            <person name="Nishiyama T."/>
            <person name="Shigenobu S."/>
            <person name="Shibata T.F."/>
            <person name="Hasebe M."/>
            <person name="Okuda T."/>
            <person name="Satoh N."/>
            <person name="Kikawada T."/>
        </authorList>
    </citation>
    <scope>NUCLEOTIDE SEQUENCE</scope>
</reference>
<dbReference type="Gene3D" id="3.40.30.10">
    <property type="entry name" value="Glutaredoxin"/>
    <property type="match status" value="1"/>
</dbReference>
<dbReference type="EMBL" id="JADBJN010000004">
    <property type="protein sequence ID" value="KAG5669608.1"/>
    <property type="molecule type" value="Genomic_DNA"/>
</dbReference>
<feature type="domain" description="Thioredoxin" evidence="2">
    <location>
        <begin position="11"/>
        <end position="108"/>
    </location>
</feature>
<dbReference type="InterPro" id="IPR036249">
    <property type="entry name" value="Thioredoxin-like_sf"/>
</dbReference>
<dbReference type="InterPro" id="IPR013766">
    <property type="entry name" value="Thioredoxin_domain"/>
</dbReference>
<dbReference type="Pfam" id="PF00085">
    <property type="entry name" value="Thioredoxin"/>
    <property type="match status" value="1"/>
</dbReference>
<organism evidence="3">
    <name type="scientific">Polypedilum vanderplanki</name>
    <name type="common">Sleeping chironomid midge</name>
    <dbReference type="NCBI Taxonomy" id="319348"/>
    <lineage>
        <taxon>Eukaryota</taxon>
        <taxon>Metazoa</taxon>
        <taxon>Ecdysozoa</taxon>
        <taxon>Arthropoda</taxon>
        <taxon>Hexapoda</taxon>
        <taxon>Insecta</taxon>
        <taxon>Pterygota</taxon>
        <taxon>Neoptera</taxon>
        <taxon>Endopterygota</taxon>
        <taxon>Diptera</taxon>
        <taxon>Nematocera</taxon>
        <taxon>Chironomoidea</taxon>
        <taxon>Chironomidae</taxon>
        <taxon>Chironominae</taxon>
        <taxon>Polypedilum</taxon>
        <taxon>Polypedilum</taxon>
    </lineage>
</organism>
<keyword evidence="5" id="KW-1185">Reference proteome</keyword>
<evidence type="ECO:0000259" key="2">
    <source>
        <dbReference type="Pfam" id="PF00085"/>
    </source>
</evidence>
<dbReference type="PANTHER" id="PTHR43601:SF3">
    <property type="entry name" value="THIOREDOXIN, MITOCHONDRIAL"/>
    <property type="match status" value="1"/>
</dbReference>
<dbReference type="GO" id="GO:0045454">
    <property type="term" value="P:cell redox homeostasis"/>
    <property type="evidence" value="ECO:0007669"/>
    <property type="project" value="TreeGrafter"/>
</dbReference>
<dbReference type="AlphaFoldDB" id="S6B7X4"/>
<name>S6B7X4_POLVA</name>
<sequence>MPTKDIIDVKDERDFEERVLKSREPVIISFDTPLCESCKITNDRLLTVLADGEENLSIAKVDVSHLEDLARKHDVLAIPTLAVASNGKIHSQMTGMKEITDIKNFVKESLMDRQKSIDDEVEFPIYVGPRYY</sequence>
<gene>
    <name evidence="3" type="primary">PvTrx18</name>
    <name evidence="4" type="ORF">PVAND_017493</name>
</gene>
<evidence type="ECO:0000313" key="3">
    <source>
        <dbReference type="EMBL" id="BAN67603.1"/>
    </source>
</evidence>
<proteinExistence type="evidence at transcript level"/>
<dbReference type="GO" id="GO:0005739">
    <property type="term" value="C:mitochondrion"/>
    <property type="evidence" value="ECO:0007669"/>
    <property type="project" value="TreeGrafter"/>
</dbReference>
<dbReference type="SUPFAM" id="SSF52833">
    <property type="entry name" value="Thioredoxin-like"/>
    <property type="match status" value="1"/>
</dbReference>
<dbReference type="OrthoDB" id="19690at2759"/>
<reference evidence="4" key="2">
    <citation type="submission" date="2021-03" db="EMBL/GenBank/DDBJ databases">
        <title>Chromosome level genome of the anhydrobiotic midge Polypedilum vanderplanki.</title>
        <authorList>
            <person name="Yoshida Y."/>
            <person name="Kikawada T."/>
            <person name="Gusev O."/>
        </authorList>
    </citation>
    <scope>NUCLEOTIDE SEQUENCE</scope>
    <source>
        <strain evidence="4">NIAS01</strain>
        <tissue evidence="4">Whole body or cell culture</tissue>
    </source>
</reference>
<evidence type="ECO:0000256" key="1">
    <source>
        <dbReference type="ARBA" id="ARBA00008987"/>
    </source>
</evidence>
<dbReference type="EMBL" id="AB842146">
    <property type="protein sequence ID" value="BAN67603.1"/>
    <property type="molecule type" value="mRNA"/>
</dbReference>
<dbReference type="PANTHER" id="PTHR43601">
    <property type="entry name" value="THIOREDOXIN, MITOCHONDRIAL"/>
    <property type="match status" value="1"/>
</dbReference>